<name>A0A9K3NPK0_HELAN</name>
<keyword evidence="1" id="KW-1133">Transmembrane helix</keyword>
<reference evidence="2" key="1">
    <citation type="journal article" date="2017" name="Nature">
        <title>The sunflower genome provides insights into oil metabolism, flowering and Asterid evolution.</title>
        <authorList>
            <person name="Badouin H."/>
            <person name="Gouzy J."/>
            <person name="Grassa C.J."/>
            <person name="Murat F."/>
            <person name="Staton S.E."/>
            <person name="Cottret L."/>
            <person name="Lelandais-Briere C."/>
            <person name="Owens G.L."/>
            <person name="Carrere S."/>
            <person name="Mayjonade B."/>
            <person name="Legrand L."/>
            <person name="Gill N."/>
            <person name="Kane N.C."/>
            <person name="Bowers J.E."/>
            <person name="Hubner S."/>
            <person name="Bellec A."/>
            <person name="Berard A."/>
            <person name="Berges H."/>
            <person name="Blanchet N."/>
            <person name="Boniface M.C."/>
            <person name="Brunel D."/>
            <person name="Catrice O."/>
            <person name="Chaidir N."/>
            <person name="Claudel C."/>
            <person name="Donnadieu C."/>
            <person name="Faraut T."/>
            <person name="Fievet G."/>
            <person name="Helmstetter N."/>
            <person name="King M."/>
            <person name="Knapp S.J."/>
            <person name="Lai Z."/>
            <person name="Le Paslier M.C."/>
            <person name="Lippi Y."/>
            <person name="Lorenzon L."/>
            <person name="Mandel J.R."/>
            <person name="Marage G."/>
            <person name="Marchand G."/>
            <person name="Marquand E."/>
            <person name="Bret-Mestries E."/>
            <person name="Morien E."/>
            <person name="Nambeesan S."/>
            <person name="Nguyen T."/>
            <person name="Pegot-Espagnet P."/>
            <person name="Pouilly N."/>
            <person name="Raftis F."/>
            <person name="Sallet E."/>
            <person name="Schiex T."/>
            <person name="Thomas J."/>
            <person name="Vandecasteele C."/>
            <person name="Vares D."/>
            <person name="Vear F."/>
            <person name="Vautrin S."/>
            <person name="Crespi M."/>
            <person name="Mangin B."/>
            <person name="Burke J.M."/>
            <person name="Salse J."/>
            <person name="Munos S."/>
            <person name="Vincourt P."/>
            <person name="Rieseberg L.H."/>
            <person name="Langlade N.B."/>
        </authorList>
    </citation>
    <scope>NUCLEOTIDE SEQUENCE</scope>
    <source>
        <tissue evidence="2">Leaves</tissue>
    </source>
</reference>
<evidence type="ECO:0000313" key="3">
    <source>
        <dbReference type="Proteomes" id="UP000215914"/>
    </source>
</evidence>
<proteinExistence type="predicted"/>
<organism evidence="2 3">
    <name type="scientific">Helianthus annuus</name>
    <name type="common">Common sunflower</name>
    <dbReference type="NCBI Taxonomy" id="4232"/>
    <lineage>
        <taxon>Eukaryota</taxon>
        <taxon>Viridiplantae</taxon>
        <taxon>Streptophyta</taxon>
        <taxon>Embryophyta</taxon>
        <taxon>Tracheophyta</taxon>
        <taxon>Spermatophyta</taxon>
        <taxon>Magnoliopsida</taxon>
        <taxon>eudicotyledons</taxon>
        <taxon>Gunneridae</taxon>
        <taxon>Pentapetalae</taxon>
        <taxon>asterids</taxon>
        <taxon>campanulids</taxon>
        <taxon>Asterales</taxon>
        <taxon>Asteraceae</taxon>
        <taxon>Asteroideae</taxon>
        <taxon>Heliantheae alliance</taxon>
        <taxon>Heliantheae</taxon>
        <taxon>Helianthus</taxon>
    </lineage>
</organism>
<gene>
    <name evidence="2" type="ORF">HanXRQr2_Chr04g0144411</name>
</gene>
<sequence length="184" mass="20527">MSTKHTLHALKHLNQLFACFLQLIVTFAFLNHKSLNHILQITHFLYLCVLLEPDRFSAPKAFSNSIPFFKPIKLLLNVTNAFAVLFSASHNSSTSSGLYFENLLSQYSVFSKSFAPSDSLTMLTRIPVQGQQNNSFSSVIGAATYSGFSASSASSFSKYNVRARWFAFCFALLFEEPLLTPEAC</sequence>
<keyword evidence="1" id="KW-0472">Membrane</keyword>
<dbReference type="EMBL" id="MNCJ02000319">
    <property type="protein sequence ID" value="KAF5808357.1"/>
    <property type="molecule type" value="Genomic_DNA"/>
</dbReference>
<keyword evidence="1" id="KW-0812">Transmembrane</keyword>
<protein>
    <submittedName>
        <fullName evidence="2">Uncharacterized protein</fullName>
    </submittedName>
</protein>
<dbReference type="Gramene" id="mRNA:HanXRQr2_Chr04g0144411">
    <property type="protein sequence ID" value="CDS:HanXRQr2_Chr04g0144411.1"/>
    <property type="gene ID" value="HanXRQr2_Chr04g0144411"/>
</dbReference>
<reference evidence="2" key="2">
    <citation type="submission" date="2020-06" db="EMBL/GenBank/DDBJ databases">
        <title>Helianthus annuus Genome sequencing and assembly Release 2.</title>
        <authorList>
            <person name="Gouzy J."/>
            <person name="Langlade N."/>
            <person name="Munos S."/>
        </authorList>
    </citation>
    <scope>NUCLEOTIDE SEQUENCE</scope>
    <source>
        <tissue evidence="2">Leaves</tissue>
    </source>
</reference>
<comment type="caution">
    <text evidence="2">The sequence shown here is derived from an EMBL/GenBank/DDBJ whole genome shotgun (WGS) entry which is preliminary data.</text>
</comment>
<dbReference type="Proteomes" id="UP000215914">
    <property type="component" value="Unassembled WGS sequence"/>
</dbReference>
<accession>A0A9K3NPK0</accession>
<evidence type="ECO:0000256" key="1">
    <source>
        <dbReference type="SAM" id="Phobius"/>
    </source>
</evidence>
<feature type="transmembrane region" description="Helical" evidence="1">
    <location>
        <begin position="12"/>
        <end position="30"/>
    </location>
</feature>
<evidence type="ECO:0000313" key="2">
    <source>
        <dbReference type="EMBL" id="KAF5808357.1"/>
    </source>
</evidence>
<dbReference type="AlphaFoldDB" id="A0A9K3NPK0"/>
<keyword evidence="3" id="KW-1185">Reference proteome</keyword>